<proteinExistence type="inferred from homology"/>
<accession>A0ABQ8S2F1</accession>
<dbReference type="InterPro" id="IPR033290">
    <property type="entry name" value="CCDC39"/>
</dbReference>
<comment type="caution">
    <text evidence="6">The sequence shown here is derived from an EMBL/GenBank/DDBJ whole genome shotgun (WGS) entry which is preliminary data.</text>
</comment>
<evidence type="ECO:0000313" key="6">
    <source>
        <dbReference type="EMBL" id="KAJ4428183.1"/>
    </source>
</evidence>
<feature type="coiled-coil region" evidence="5">
    <location>
        <begin position="603"/>
        <end position="700"/>
    </location>
</feature>
<feature type="coiled-coil region" evidence="5">
    <location>
        <begin position="829"/>
        <end position="1006"/>
    </location>
</feature>
<evidence type="ECO:0000256" key="2">
    <source>
        <dbReference type="ARBA" id="ARBA00016725"/>
    </source>
</evidence>
<evidence type="ECO:0000256" key="5">
    <source>
        <dbReference type="SAM" id="Coils"/>
    </source>
</evidence>
<dbReference type="Pfam" id="PF24161">
    <property type="entry name" value="CCDC39"/>
    <property type="match status" value="3"/>
</dbReference>
<organism evidence="6 7">
    <name type="scientific">Periplaneta americana</name>
    <name type="common">American cockroach</name>
    <name type="synonym">Blatta americana</name>
    <dbReference type="NCBI Taxonomy" id="6978"/>
    <lineage>
        <taxon>Eukaryota</taxon>
        <taxon>Metazoa</taxon>
        <taxon>Ecdysozoa</taxon>
        <taxon>Arthropoda</taxon>
        <taxon>Hexapoda</taxon>
        <taxon>Insecta</taxon>
        <taxon>Pterygota</taxon>
        <taxon>Neoptera</taxon>
        <taxon>Polyneoptera</taxon>
        <taxon>Dictyoptera</taxon>
        <taxon>Blattodea</taxon>
        <taxon>Blattoidea</taxon>
        <taxon>Blattidae</taxon>
        <taxon>Blattinae</taxon>
        <taxon>Periplaneta</taxon>
    </lineage>
</organism>
<feature type="coiled-coil region" evidence="5">
    <location>
        <begin position="520"/>
        <end position="554"/>
    </location>
</feature>
<keyword evidence="3 5" id="KW-0175">Coiled coil</keyword>
<evidence type="ECO:0000256" key="4">
    <source>
        <dbReference type="ARBA" id="ARBA00045182"/>
    </source>
</evidence>
<protein>
    <recommendedName>
        <fullName evidence="2">Coiled-coil domain-containing protein 39</fullName>
    </recommendedName>
</protein>
<comment type="function">
    <text evidence="4">Required for assembly of dynein regulatory complex (DRC) and inner dynein arm (IDA) complexes, which are responsible for ciliary beat regulation, thereby playing a central role in motility in cilia and flagella. Probably acts together with CCDC40 to form a molecular ruler that determines the 96 nanometer (nm) repeat length and arrangements of components in cilia and flagella. Not required for outer dynein arm complexes assembly.</text>
</comment>
<evidence type="ECO:0000256" key="1">
    <source>
        <dbReference type="ARBA" id="ARBA00005805"/>
    </source>
</evidence>
<dbReference type="PANTHER" id="PTHR18962:SF0">
    <property type="entry name" value="COILED-COIL DOMAIN-CONTAINING PROTEIN 39"/>
    <property type="match status" value="1"/>
</dbReference>
<gene>
    <name evidence="6" type="ORF">ANN_24198</name>
</gene>
<comment type="similarity">
    <text evidence="1">Belongs to the CCDC39 family.</text>
</comment>
<dbReference type="Proteomes" id="UP001148838">
    <property type="component" value="Unassembled WGS sequence"/>
</dbReference>
<sequence>MVRQIDDLLRDLGWADGFHIPVANDENKSLEQKVENKIKEKGELTIQLEVLNDQVNSTIKYSQNVKHEQDQNQAILTAHTRQVETEENLYRSAQAEQESYERELKRVNKTFQELGERHCALQNSIFTHTEKLENLKANVKWDKDALLAWEEHVARGEENNLLLARYAIEDESRAKELELNRLRLCKEVDEKNRLLHEIIGDVDSLERVLQRTADLFKKTHSERQESIAQWENSVRILHQRDRDIHNLMQEIALIRAEERQKLETLREHKQFYENEVKNNNETDAQISVITRSLIQRRDDYNKCCKLVEEMTQEASYTISASIFVDVPYCPPYSTDKFISGIVRNPSQWFFYFCEKIVTAWTHIGSSGVTPCIIMKNDGILYHQMASFSPEGWTKVVVQELRLPSALEVQHGICITSMLKLCSVLMFSHPLCLIFKLARMRRTLAATALRVENHRARNISLSKDIKAKKSRIIEMSAVVHNTQKRLDQVTENTTSAAERARHLEEMIQCEEKTVDIVIKDTERLNELLFRTQRELNNLKKQEEQQQIDIRCLESAKSQISSRIQQQGKELSRQKEIIYNKEFEAQMIEARINRLTGADLDYEVEEANEKKIAELEKTLSEKTATFNLLTGQNKKLEERMQGLTKTLARDAAELEKLVNKKEDQVLMTDGGQKQLEIKKAHLQESQVEENILRLRINQAEKAIAREGDMVYSLEKQKLDLESAMKEREVEIVVHKDVLLVHKRKLNEEKSSLISGIKANEIKIDQLQKKYDIVMSSLGQSEDGEPLSVTYFKIKVSSTTKESFIFKLQYFPKYYSHNTVPVFVAVESAQEKYELQQEGDELDAKIRKAEKEILAMENTLKVVNAANDTYRRNLSAVDEQSDEYKKKTELDSQYYSVIGTLKERKSQLNDLNKQAEILEQSLREITITEDELKAVWRNNDQEANDLEKDLRDQTDKLQRAEKQLRKTVRELKSMSQSKLTPLEEKDIALRELQEQNQSALQQLAELVARHIEAGPVVTRYLEEKGLSLPMSRSPGGTLTCVSSRECMRHAQSTKSQPSSRLSQSVL</sequence>
<dbReference type="EMBL" id="JAJSOF020000037">
    <property type="protein sequence ID" value="KAJ4428183.1"/>
    <property type="molecule type" value="Genomic_DNA"/>
</dbReference>
<feature type="coiled-coil region" evidence="5">
    <location>
        <begin position="20"/>
        <end position="117"/>
    </location>
</feature>
<evidence type="ECO:0000313" key="7">
    <source>
        <dbReference type="Proteomes" id="UP001148838"/>
    </source>
</evidence>
<keyword evidence="7" id="KW-1185">Reference proteome</keyword>
<name>A0ABQ8S2F1_PERAM</name>
<feature type="non-terminal residue" evidence="6">
    <location>
        <position position="1063"/>
    </location>
</feature>
<feature type="coiled-coil region" evidence="5">
    <location>
        <begin position="255"/>
        <end position="282"/>
    </location>
</feature>
<evidence type="ECO:0000256" key="3">
    <source>
        <dbReference type="ARBA" id="ARBA00023054"/>
    </source>
</evidence>
<dbReference type="PANTHER" id="PTHR18962">
    <property type="entry name" value="COILED-COIL DOMAIN-CONTAINING PROTEIN 39"/>
    <property type="match status" value="1"/>
</dbReference>
<reference evidence="6 7" key="1">
    <citation type="journal article" date="2022" name="Allergy">
        <title>Genome assembly and annotation of Periplaneta americana reveal a comprehensive cockroach allergen profile.</title>
        <authorList>
            <person name="Wang L."/>
            <person name="Xiong Q."/>
            <person name="Saelim N."/>
            <person name="Wang L."/>
            <person name="Nong W."/>
            <person name="Wan A.T."/>
            <person name="Shi M."/>
            <person name="Liu X."/>
            <person name="Cao Q."/>
            <person name="Hui J.H.L."/>
            <person name="Sookrung N."/>
            <person name="Leung T.F."/>
            <person name="Tungtrongchitr A."/>
            <person name="Tsui S.K.W."/>
        </authorList>
    </citation>
    <scope>NUCLEOTIDE SEQUENCE [LARGE SCALE GENOMIC DNA]</scope>
    <source>
        <strain evidence="6">PWHHKU_190912</strain>
    </source>
</reference>